<keyword evidence="3" id="KW-1185">Reference proteome</keyword>
<dbReference type="Proteomes" id="UP001432209">
    <property type="component" value="Chromosome"/>
</dbReference>
<feature type="region of interest" description="Disordered" evidence="1">
    <location>
        <begin position="25"/>
        <end position="70"/>
    </location>
</feature>
<protein>
    <recommendedName>
        <fullName evidence="4">Secreted protein</fullName>
    </recommendedName>
</protein>
<gene>
    <name evidence="2" type="ORF">OG442_17785</name>
</gene>
<accession>A0ABZ2A5D0</accession>
<feature type="region of interest" description="Disordered" evidence="1">
    <location>
        <begin position="139"/>
        <end position="164"/>
    </location>
</feature>
<evidence type="ECO:0000313" key="3">
    <source>
        <dbReference type="Proteomes" id="UP001432209"/>
    </source>
</evidence>
<evidence type="ECO:0000256" key="1">
    <source>
        <dbReference type="SAM" id="MobiDB-lite"/>
    </source>
</evidence>
<evidence type="ECO:0008006" key="4">
    <source>
        <dbReference type="Google" id="ProtNLM"/>
    </source>
</evidence>
<feature type="compositionally biased region" description="Basic and acidic residues" evidence="1">
    <location>
        <begin position="140"/>
        <end position="155"/>
    </location>
</feature>
<name>A0ABZ2A5D0_STRNV</name>
<proteinExistence type="predicted"/>
<dbReference type="RefSeq" id="WP_329076850.1">
    <property type="nucleotide sequence ID" value="NZ_CP109495.1"/>
</dbReference>
<organism evidence="2 3">
    <name type="scientific">Streptomyces niveus</name>
    <name type="common">Streptomyces spheroides</name>
    <dbReference type="NCBI Taxonomy" id="193462"/>
    <lineage>
        <taxon>Bacteria</taxon>
        <taxon>Bacillati</taxon>
        <taxon>Actinomycetota</taxon>
        <taxon>Actinomycetes</taxon>
        <taxon>Kitasatosporales</taxon>
        <taxon>Streptomycetaceae</taxon>
        <taxon>Streptomyces</taxon>
    </lineage>
</organism>
<reference evidence="2" key="1">
    <citation type="submission" date="2022-10" db="EMBL/GenBank/DDBJ databases">
        <title>The complete genomes of actinobacterial strains from the NBC collection.</title>
        <authorList>
            <person name="Joergensen T.S."/>
            <person name="Alvarez Arevalo M."/>
            <person name="Sterndorff E.B."/>
            <person name="Faurdal D."/>
            <person name="Vuksanovic O."/>
            <person name="Mourched A.-S."/>
            <person name="Charusanti P."/>
            <person name="Shaw S."/>
            <person name="Blin K."/>
            <person name="Weber T."/>
        </authorList>
    </citation>
    <scope>NUCLEOTIDE SEQUENCE</scope>
    <source>
        <strain evidence="2">NBC_01432</strain>
    </source>
</reference>
<evidence type="ECO:0000313" key="2">
    <source>
        <dbReference type="EMBL" id="WUX53244.1"/>
    </source>
</evidence>
<dbReference type="PROSITE" id="PS51257">
    <property type="entry name" value="PROKAR_LIPOPROTEIN"/>
    <property type="match status" value="1"/>
</dbReference>
<sequence>MHRLARSGVAAAGLVVALTLGGCGGGDSGDDSGKDKSSGAPAPSASQDAGGDEATPDATTTADSLEGSWAGMTEGKAVALSVKEGRAALIADEHICQGAVEDMGGEPMLSLKCADGNTDRTMGSIDSNDGKTLVLSWEGGTKDSLTKTDPGKLPDELPTGIPAP</sequence>
<dbReference type="EMBL" id="CP109495">
    <property type="protein sequence ID" value="WUX53244.1"/>
    <property type="molecule type" value="Genomic_DNA"/>
</dbReference>